<gene>
    <name evidence="2" type="ORF">Ciccas_012687</name>
</gene>
<protein>
    <submittedName>
        <fullName evidence="2">Uncharacterized protein</fullName>
    </submittedName>
</protein>
<keyword evidence="3" id="KW-1185">Reference proteome</keyword>
<dbReference type="Proteomes" id="UP001626550">
    <property type="component" value="Unassembled WGS sequence"/>
</dbReference>
<dbReference type="AlphaFoldDB" id="A0ABD2PMN8"/>
<feature type="non-terminal residue" evidence="2">
    <location>
        <position position="123"/>
    </location>
</feature>
<accession>A0ABD2PMN8</accession>
<feature type="chain" id="PRO_5044890851" evidence="1">
    <location>
        <begin position="22"/>
        <end position="123"/>
    </location>
</feature>
<name>A0ABD2PMN8_9PLAT</name>
<keyword evidence="1" id="KW-0732">Signal</keyword>
<evidence type="ECO:0000256" key="1">
    <source>
        <dbReference type="SAM" id="SignalP"/>
    </source>
</evidence>
<evidence type="ECO:0000313" key="2">
    <source>
        <dbReference type="EMBL" id="KAL3308777.1"/>
    </source>
</evidence>
<organism evidence="2 3">
    <name type="scientific">Cichlidogyrus casuarinus</name>
    <dbReference type="NCBI Taxonomy" id="1844966"/>
    <lineage>
        <taxon>Eukaryota</taxon>
        <taxon>Metazoa</taxon>
        <taxon>Spiralia</taxon>
        <taxon>Lophotrochozoa</taxon>
        <taxon>Platyhelminthes</taxon>
        <taxon>Monogenea</taxon>
        <taxon>Monopisthocotylea</taxon>
        <taxon>Dactylogyridea</taxon>
        <taxon>Ancyrocephalidae</taxon>
        <taxon>Cichlidogyrus</taxon>
    </lineage>
</organism>
<comment type="caution">
    <text evidence="2">The sequence shown here is derived from an EMBL/GenBank/DDBJ whole genome shotgun (WGS) entry which is preliminary data.</text>
</comment>
<sequence length="123" mass="14355">METKPYLAMLLILCLLPMNAAVREYQILWKPDSISRHLEEPINVELNDGLIFLFHEDQHQPNCMYWTYSVKVYAECNTESPEARYLYCAKANRVIDQFAVNVHSVMVPQSGPSFRPNKPVYFL</sequence>
<proteinExistence type="predicted"/>
<dbReference type="EMBL" id="JBJKFK010004708">
    <property type="protein sequence ID" value="KAL3308777.1"/>
    <property type="molecule type" value="Genomic_DNA"/>
</dbReference>
<evidence type="ECO:0000313" key="3">
    <source>
        <dbReference type="Proteomes" id="UP001626550"/>
    </source>
</evidence>
<feature type="signal peptide" evidence="1">
    <location>
        <begin position="1"/>
        <end position="21"/>
    </location>
</feature>
<reference evidence="2 3" key="1">
    <citation type="submission" date="2024-11" db="EMBL/GenBank/DDBJ databases">
        <title>Adaptive evolution of stress response genes in parasites aligns with host niche diversity.</title>
        <authorList>
            <person name="Hahn C."/>
            <person name="Resl P."/>
        </authorList>
    </citation>
    <scope>NUCLEOTIDE SEQUENCE [LARGE SCALE GENOMIC DNA]</scope>
    <source>
        <strain evidence="2">EGGRZ-B1_66</strain>
        <tissue evidence="2">Body</tissue>
    </source>
</reference>